<evidence type="ECO:0000313" key="5">
    <source>
        <dbReference type="EMBL" id="MBA0551029.1"/>
    </source>
</evidence>
<comment type="subcellular location">
    <subcellularLocation>
        <location evidence="4">Secreted</location>
        <location evidence="4">Extracellular space</location>
        <location evidence="4">Apoplast</location>
    </subcellularLocation>
</comment>
<name>A0A7J8LF73_9ROSI</name>
<feature type="chain" id="PRO_5029935898" description="Dirigent protein" evidence="4">
    <location>
        <begin position="23"/>
        <end position="186"/>
    </location>
</feature>
<dbReference type="PANTHER" id="PTHR21495">
    <property type="entry name" value="NUCLEOPORIN-RELATED"/>
    <property type="match status" value="1"/>
</dbReference>
<dbReference type="GO" id="GO:0009699">
    <property type="term" value="P:phenylpropanoid biosynthetic process"/>
    <property type="evidence" value="ECO:0007669"/>
    <property type="project" value="UniProtKB-ARBA"/>
</dbReference>
<accession>A0A7J8LF73</accession>
<dbReference type="EMBL" id="JABEZX010000002">
    <property type="protein sequence ID" value="MBA0551029.1"/>
    <property type="molecule type" value="Genomic_DNA"/>
</dbReference>
<organism evidence="5 6">
    <name type="scientific">Gossypium lobatum</name>
    <dbReference type="NCBI Taxonomy" id="34289"/>
    <lineage>
        <taxon>Eukaryota</taxon>
        <taxon>Viridiplantae</taxon>
        <taxon>Streptophyta</taxon>
        <taxon>Embryophyta</taxon>
        <taxon>Tracheophyta</taxon>
        <taxon>Spermatophyta</taxon>
        <taxon>Magnoliopsida</taxon>
        <taxon>eudicotyledons</taxon>
        <taxon>Gunneridae</taxon>
        <taxon>Pentapetalae</taxon>
        <taxon>rosids</taxon>
        <taxon>malvids</taxon>
        <taxon>Malvales</taxon>
        <taxon>Malvaceae</taxon>
        <taxon>Malvoideae</taxon>
        <taxon>Gossypium</taxon>
    </lineage>
</organism>
<comment type="caution">
    <text evidence="5">The sequence shown here is derived from an EMBL/GenBank/DDBJ whole genome shotgun (WGS) entry which is preliminary data.</text>
</comment>
<keyword evidence="4" id="KW-0732">Signal</keyword>
<dbReference type="InterPro" id="IPR044859">
    <property type="entry name" value="Allene_oxi_cyc_Dirigent"/>
</dbReference>
<dbReference type="GO" id="GO:0048046">
    <property type="term" value="C:apoplast"/>
    <property type="evidence" value="ECO:0007669"/>
    <property type="project" value="UniProtKB-SubCell"/>
</dbReference>
<evidence type="ECO:0000256" key="3">
    <source>
        <dbReference type="ARBA" id="ARBA00022525"/>
    </source>
</evidence>
<reference evidence="5 6" key="1">
    <citation type="journal article" date="2019" name="Genome Biol. Evol.">
        <title>Insights into the evolution of the New World diploid cottons (Gossypium, subgenus Houzingenia) based on genome sequencing.</title>
        <authorList>
            <person name="Grover C.E."/>
            <person name="Arick M.A. 2nd"/>
            <person name="Thrash A."/>
            <person name="Conover J.L."/>
            <person name="Sanders W.S."/>
            <person name="Peterson D.G."/>
            <person name="Frelichowski J.E."/>
            <person name="Scheffler J.A."/>
            <person name="Scheffler B.E."/>
            <person name="Wendel J.F."/>
        </authorList>
    </citation>
    <scope>NUCLEOTIDE SEQUENCE [LARGE SCALE GENOMIC DNA]</scope>
    <source>
        <strain evidence="5">157</strain>
        <tissue evidence="5">Leaf</tissue>
    </source>
</reference>
<sequence>MRRTLILTKILILYLFIVSVQSKYHSRSLPYDSEEAKVTNLHFVLHETISGSNPTVAMIAQANITNNDNNSSVPFNTVLALDDILNIGPETNSEVIRNAQGLGVLIAETSTTNLLWFWDFGFITGKFNGSFISMFSRNLTTAMVHELSVVGGRGKFRMAKGYAQIQDYIQNDTIIISELNVTVIHY</sequence>
<keyword evidence="4" id="KW-0052">Apoplast</keyword>
<feature type="signal peptide" evidence="4">
    <location>
        <begin position="1"/>
        <end position="22"/>
    </location>
</feature>
<comment type="function">
    <text evidence="4">Dirigent proteins impart stereoselectivity on the phenoxy radical-coupling reaction, yielding optically active lignans from two molecules of coniferyl alcohol in the biosynthesis of lignans, flavonolignans, and alkaloids and thus plays a central role in plant secondary metabolism.</text>
</comment>
<protein>
    <recommendedName>
        <fullName evidence="4">Dirigent protein</fullName>
    </recommendedName>
</protein>
<comment type="subunit">
    <text evidence="2 4">Homodimer.</text>
</comment>
<evidence type="ECO:0000256" key="4">
    <source>
        <dbReference type="RuleBase" id="RU363099"/>
    </source>
</evidence>
<keyword evidence="6" id="KW-1185">Reference proteome</keyword>
<comment type="similarity">
    <text evidence="1 4">Belongs to the plant dirigent protein family.</text>
</comment>
<dbReference type="InterPro" id="IPR004265">
    <property type="entry name" value="Dirigent"/>
</dbReference>
<proteinExistence type="inferred from homology"/>
<dbReference type="Pfam" id="PF03018">
    <property type="entry name" value="Dirigent"/>
    <property type="match status" value="1"/>
</dbReference>
<gene>
    <name evidence="5" type="ORF">Golob_021933</name>
</gene>
<evidence type="ECO:0000256" key="2">
    <source>
        <dbReference type="ARBA" id="ARBA00011738"/>
    </source>
</evidence>
<keyword evidence="3 4" id="KW-0964">Secreted</keyword>
<dbReference type="Proteomes" id="UP000593572">
    <property type="component" value="Unassembled WGS sequence"/>
</dbReference>
<evidence type="ECO:0000256" key="1">
    <source>
        <dbReference type="ARBA" id="ARBA00010746"/>
    </source>
</evidence>
<evidence type="ECO:0000313" key="6">
    <source>
        <dbReference type="Proteomes" id="UP000593572"/>
    </source>
</evidence>
<dbReference type="AlphaFoldDB" id="A0A7J8LF73"/>
<dbReference type="Gene3D" id="2.40.480.10">
    <property type="entry name" value="Allene oxide cyclase-like"/>
    <property type="match status" value="1"/>
</dbReference>